<keyword evidence="1" id="KW-0472">Membrane</keyword>
<gene>
    <name evidence="2" type="ORF">UFOVP333_14</name>
    <name evidence="3" type="ORF">UFOVP792_26</name>
</gene>
<evidence type="ECO:0000313" key="3">
    <source>
        <dbReference type="EMBL" id="CAB4162212.1"/>
    </source>
</evidence>
<sequence length="29" mass="3364">MGKRDVIRILVFLQITLIIALIYLVKSYA</sequence>
<evidence type="ECO:0000313" key="2">
    <source>
        <dbReference type="EMBL" id="CAB4138704.1"/>
    </source>
</evidence>
<dbReference type="EMBL" id="LR796347">
    <property type="protein sequence ID" value="CAB4138704.1"/>
    <property type="molecule type" value="Genomic_DNA"/>
</dbReference>
<dbReference type="EMBL" id="LR796729">
    <property type="protein sequence ID" value="CAB4162212.1"/>
    <property type="molecule type" value="Genomic_DNA"/>
</dbReference>
<protein>
    <submittedName>
        <fullName evidence="3">Uncharacterized protein</fullName>
    </submittedName>
</protein>
<evidence type="ECO:0000256" key="1">
    <source>
        <dbReference type="SAM" id="Phobius"/>
    </source>
</evidence>
<reference evidence="3" key="1">
    <citation type="submission" date="2020-04" db="EMBL/GenBank/DDBJ databases">
        <authorList>
            <person name="Chiriac C."/>
            <person name="Salcher M."/>
            <person name="Ghai R."/>
            <person name="Kavagutti S V."/>
        </authorList>
    </citation>
    <scope>NUCLEOTIDE SEQUENCE</scope>
</reference>
<name>A0A6J5NTT3_9CAUD</name>
<feature type="transmembrane region" description="Helical" evidence="1">
    <location>
        <begin position="6"/>
        <end position="25"/>
    </location>
</feature>
<keyword evidence="1" id="KW-0812">Transmembrane</keyword>
<proteinExistence type="predicted"/>
<accession>A0A6J5NTT3</accession>
<keyword evidence="1" id="KW-1133">Transmembrane helix</keyword>
<organism evidence="3">
    <name type="scientific">uncultured Caudovirales phage</name>
    <dbReference type="NCBI Taxonomy" id="2100421"/>
    <lineage>
        <taxon>Viruses</taxon>
        <taxon>Duplodnaviria</taxon>
        <taxon>Heunggongvirae</taxon>
        <taxon>Uroviricota</taxon>
        <taxon>Caudoviricetes</taxon>
        <taxon>Peduoviridae</taxon>
        <taxon>Maltschvirus</taxon>
        <taxon>Maltschvirus maltsch</taxon>
    </lineage>
</organism>